<protein>
    <submittedName>
        <fullName evidence="8">ABC transporter permease</fullName>
    </submittedName>
</protein>
<accession>A0A7D6V7K7</accession>
<keyword evidence="5 6" id="KW-0472">Membrane</keyword>
<evidence type="ECO:0000256" key="2">
    <source>
        <dbReference type="ARBA" id="ARBA00022475"/>
    </source>
</evidence>
<dbReference type="InterPro" id="IPR013525">
    <property type="entry name" value="ABC2_TM"/>
</dbReference>
<name>A0A7D6V7K7_9NOCA</name>
<feature type="transmembrane region" description="Helical" evidence="6">
    <location>
        <begin position="362"/>
        <end position="381"/>
    </location>
</feature>
<reference evidence="8 9" key="1">
    <citation type="submission" date="2020-07" db="EMBL/GenBank/DDBJ databases">
        <authorList>
            <person name="Zhuang K."/>
            <person name="Ran Y."/>
        </authorList>
    </citation>
    <scope>NUCLEOTIDE SEQUENCE [LARGE SCALE GENOMIC DNA]</scope>
    <source>
        <strain evidence="8 9">WCH-YHL-001</strain>
    </source>
</reference>
<feature type="transmembrane region" description="Helical" evidence="6">
    <location>
        <begin position="203"/>
        <end position="219"/>
    </location>
</feature>
<evidence type="ECO:0000313" key="8">
    <source>
        <dbReference type="EMBL" id="QLY28133.1"/>
    </source>
</evidence>
<keyword evidence="3 6" id="KW-0812">Transmembrane</keyword>
<keyword evidence="2" id="KW-1003">Cell membrane</keyword>
<dbReference type="Proteomes" id="UP000515512">
    <property type="component" value="Chromosome"/>
</dbReference>
<evidence type="ECO:0000256" key="3">
    <source>
        <dbReference type="ARBA" id="ARBA00022692"/>
    </source>
</evidence>
<dbReference type="Pfam" id="PF12698">
    <property type="entry name" value="ABC2_membrane_3"/>
    <property type="match status" value="1"/>
</dbReference>
<dbReference type="GO" id="GO:0140359">
    <property type="term" value="F:ABC-type transporter activity"/>
    <property type="evidence" value="ECO:0007669"/>
    <property type="project" value="InterPro"/>
</dbReference>
<dbReference type="InterPro" id="IPR051449">
    <property type="entry name" value="ABC-2_transporter_component"/>
</dbReference>
<sequence>MKLTASLAIASTDLRRTFRQRSNYFFVFAFPMLLILVLGLAYGGGYEPRVGLVVAGSGPYSQRLAERITAADGIGVLRADTEAEAVTRVERGELEAAVIIPSDYDAAVSSTGDTAAVRYIARPGPAGQQVKAVVSAAAGHESGLLRAARFAVAETGADFGTAVDAADTTARQLPDVTVTARSAGTAVRPEGLGRFDVGASQELLLFVFVTSLTTATALIDTRRLGVGRRILATANPAWVIVFGSALGRFGVAVVQGVFIVLGSAVIFGVHWGEPVAATALMLAFSLTAAAAGMLLGVLSRTVQQSVAIGLLLGLGVAALGGAMMPLEFFGPALRVAAHLTPHAWALDGYADLVRRGGGITDILPELGALLLMALALFTLSARRLRRSFGG</sequence>
<feature type="transmembrane region" description="Helical" evidence="6">
    <location>
        <begin position="239"/>
        <end position="269"/>
    </location>
</feature>
<dbReference type="PANTHER" id="PTHR30294">
    <property type="entry name" value="MEMBRANE COMPONENT OF ABC TRANSPORTER YHHJ-RELATED"/>
    <property type="match status" value="1"/>
</dbReference>
<feature type="domain" description="ABC-2 type transporter transmembrane" evidence="7">
    <location>
        <begin position="24"/>
        <end position="381"/>
    </location>
</feature>
<evidence type="ECO:0000256" key="1">
    <source>
        <dbReference type="ARBA" id="ARBA00004651"/>
    </source>
</evidence>
<evidence type="ECO:0000256" key="5">
    <source>
        <dbReference type="ARBA" id="ARBA00023136"/>
    </source>
</evidence>
<evidence type="ECO:0000259" key="7">
    <source>
        <dbReference type="Pfam" id="PF12698"/>
    </source>
</evidence>
<organism evidence="8 9">
    <name type="scientific">Nocardia huaxiensis</name>
    <dbReference type="NCBI Taxonomy" id="2755382"/>
    <lineage>
        <taxon>Bacteria</taxon>
        <taxon>Bacillati</taxon>
        <taxon>Actinomycetota</taxon>
        <taxon>Actinomycetes</taxon>
        <taxon>Mycobacteriales</taxon>
        <taxon>Nocardiaceae</taxon>
        <taxon>Nocardia</taxon>
    </lineage>
</organism>
<dbReference type="AlphaFoldDB" id="A0A7D6V7K7"/>
<keyword evidence="9" id="KW-1185">Reference proteome</keyword>
<dbReference type="KEGG" id="nhu:H0264_22360"/>
<evidence type="ECO:0000256" key="4">
    <source>
        <dbReference type="ARBA" id="ARBA00022989"/>
    </source>
</evidence>
<dbReference type="EMBL" id="CP059399">
    <property type="protein sequence ID" value="QLY28133.1"/>
    <property type="molecule type" value="Genomic_DNA"/>
</dbReference>
<comment type="subcellular location">
    <subcellularLocation>
        <location evidence="1">Cell membrane</location>
        <topology evidence="1">Multi-pass membrane protein</topology>
    </subcellularLocation>
</comment>
<proteinExistence type="predicted"/>
<dbReference type="RefSeq" id="WP_181579341.1">
    <property type="nucleotide sequence ID" value="NZ_CP059399.1"/>
</dbReference>
<gene>
    <name evidence="8" type="ORF">H0264_22360</name>
</gene>
<dbReference type="PANTHER" id="PTHR30294:SF38">
    <property type="entry name" value="TRANSPORT PERMEASE PROTEIN"/>
    <property type="match status" value="1"/>
</dbReference>
<feature type="transmembrane region" description="Helical" evidence="6">
    <location>
        <begin position="275"/>
        <end position="298"/>
    </location>
</feature>
<evidence type="ECO:0000313" key="9">
    <source>
        <dbReference type="Proteomes" id="UP000515512"/>
    </source>
</evidence>
<dbReference type="GO" id="GO:0005886">
    <property type="term" value="C:plasma membrane"/>
    <property type="evidence" value="ECO:0007669"/>
    <property type="project" value="UniProtKB-SubCell"/>
</dbReference>
<dbReference type="Gene3D" id="3.40.1710.10">
    <property type="entry name" value="abc type-2 transporter like domain"/>
    <property type="match status" value="1"/>
</dbReference>
<evidence type="ECO:0000256" key="6">
    <source>
        <dbReference type="SAM" id="Phobius"/>
    </source>
</evidence>
<feature type="transmembrane region" description="Helical" evidence="6">
    <location>
        <begin position="24"/>
        <end position="43"/>
    </location>
</feature>
<feature type="transmembrane region" description="Helical" evidence="6">
    <location>
        <begin position="305"/>
        <end position="324"/>
    </location>
</feature>
<keyword evidence="4 6" id="KW-1133">Transmembrane helix</keyword>